<dbReference type="STRING" id="1121390.SAMN02746041_00676"/>
<name>A0A1W1X6H2_9BACT</name>
<dbReference type="InterPro" id="IPR028976">
    <property type="entry name" value="CheC-like_sf"/>
</dbReference>
<dbReference type="Proteomes" id="UP000192783">
    <property type="component" value="Unassembled WGS sequence"/>
</dbReference>
<evidence type="ECO:0000313" key="3">
    <source>
        <dbReference type="EMBL" id="SMC19444.1"/>
    </source>
</evidence>
<dbReference type="AlphaFoldDB" id="A0A1W1X6H2"/>
<dbReference type="InterPro" id="IPR028051">
    <property type="entry name" value="CheX-like_dom"/>
</dbReference>
<organism evidence="3 4">
    <name type="scientific">Desulfacinum hydrothermale DSM 13146</name>
    <dbReference type="NCBI Taxonomy" id="1121390"/>
    <lineage>
        <taxon>Bacteria</taxon>
        <taxon>Pseudomonadati</taxon>
        <taxon>Thermodesulfobacteriota</taxon>
        <taxon>Syntrophobacteria</taxon>
        <taxon>Syntrophobacterales</taxon>
        <taxon>Syntrophobacteraceae</taxon>
        <taxon>Desulfacinum</taxon>
    </lineage>
</organism>
<dbReference type="GO" id="GO:0006935">
    <property type="term" value="P:chemotaxis"/>
    <property type="evidence" value="ECO:0007669"/>
    <property type="project" value="UniProtKB-KW"/>
</dbReference>
<evidence type="ECO:0000256" key="1">
    <source>
        <dbReference type="ARBA" id="ARBA00022500"/>
    </source>
</evidence>
<proteinExistence type="predicted"/>
<keyword evidence="1" id="KW-0145">Chemotaxis</keyword>
<keyword evidence="4" id="KW-1185">Reference proteome</keyword>
<gene>
    <name evidence="3" type="ORF">SAMN02746041_00676</name>
</gene>
<dbReference type="Gene3D" id="3.40.1550.10">
    <property type="entry name" value="CheC-like"/>
    <property type="match status" value="1"/>
</dbReference>
<dbReference type="SUPFAM" id="SSF103039">
    <property type="entry name" value="CheC-like"/>
    <property type="match status" value="1"/>
</dbReference>
<dbReference type="EMBL" id="FWXF01000002">
    <property type="protein sequence ID" value="SMC19444.1"/>
    <property type="molecule type" value="Genomic_DNA"/>
</dbReference>
<feature type="domain" description="Chemotaxis phosphatase CheX-like" evidence="2">
    <location>
        <begin position="51"/>
        <end position="115"/>
    </location>
</feature>
<accession>A0A1W1X6H2</accession>
<dbReference type="OrthoDB" id="5514490at2"/>
<sequence length="151" mass="16471">MNGDWMEVMKAAISEVLETMYFAEVSFREEKAIPESFEGWRARIQARRSDGANSATLILWLSPHFAKELAGNLLALEPHEISEEDVKDAMGELANMVGGSWVKQLEPSEWRLGLPDAAPVDSQIAGAGAGWEMLSYGEPVGFAAVQVTEGS</sequence>
<protein>
    <submittedName>
        <fullName evidence="3">Chemotaxis phosphatase CheX</fullName>
    </submittedName>
</protein>
<dbReference type="Pfam" id="PF13690">
    <property type="entry name" value="CheX"/>
    <property type="match status" value="1"/>
</dbReference>
<evidence type="ECO:0000313" key="4">
    <source>
        <dbReference type="Proteomes" id="UP000192783"/>
    </source>
</evidence>
<reference evidence="3 4" key="1">
    <citation type="submission" date="2017-04" db="EMBL/GenBank/DDBJ databases">
        <authorList>
            <person name="Afonso C.L."/>
            <person name="Miller P.J."/>
            <person name="Scott M.A."/>
            <person name="Spackman E."/>
            <person name="Goraichik I."/>
            <person name="Dimitrov K.M."/>
            <person name="Suarez D.L."/>
            <person name="Swayne D.E."/>
        </authorList>
    </citation>
    <scope>NUCLEOTIDE SEQUENCE [LARGE SCALE GENOMIC DNA]</scope>
    <source>
        <strain evidence="3 4">DSM 13146</strain>
    </source>
</reference>
<evidence type="ECO:0000259" key="2">
    <source>
        <dbReference type="Pfam" id="PF13690"/>
    </source>
</evidence>